<feature type="domain" description="RNA polymerase sigma-70" evidence="8">
    <location>
        <begin position="270"/>
        <end position="296"/>
    </location>
</feature>
<organism evidence="9 10">
    <name type="scientific">Actinokineospora fastidiosa</name>
    <dbReference type="NCBI Taxonomy" id="1816"/>
    <lineage>
        <taxon>Bacteria</taxon>
        <taxon>Bacillati</taxon>
        <taxon>Actinomycetota</taxon>
        <taxon>Actinomycetes</taxon>
        <taxon>Pseudonocardiales</taxon>
        <taxon>Pseudonocardiaceae</taxon>
        <taxon>Actinokineospora</taxon>
    </lineage>
</organism>
<sequence>MTSRAEPPERDGEHTLVNQYLRQIAATPLLTADEEVSIAKRIEAGVYAEQLLRGEPPVPKSELTRIARDGQRAKDHMVRANLRLVVSIAKKHLHRGLPLLDLIQEGNLGLIHAVEKFDYAKGFKFSTYATWWIRQAVERGITTQSRTVRLPVHVVEELSKLGRVERKLQLTLGRPPTVDEVAAELGAKPERVIELRRVDRTAISLDTPVAADTDMTVGDLIEDSEIMDASDIVAYQGLARELRALVDALPPREAMIITLRFGLNGGEPCTLQQVADRLGLTRERIRQLEKIALAKLRDPDTPLLSWAG</sequence>
<evidence type="ECO:0000313" key="10">
    <source>
        <dbReference type="Proteomes" id="UP000660680"/>
    </source>
</evidence>
<dbReference type="InterPro" id="IPR036388">
    <property type="entry name" value="WH-like_DNA-bd_sf"/>
</dbReference>
<dbReference type="PROSITE" id="PS00716">
    <property type="entry name" value="SIGMA70_2"/>
    <property type="match status" value="1"/>
</dbReference>
<dbReference type="PANTHER" id="PTHR30603">
    <property type="entry name" value="RNA POLYMERASE SIGMA FACTOR RPO"/>
    <property type="match status" value="1"/>
</dbReference>
<dbReference type="InterPro" id="IPR007624">
    <property type="entry name" value="RNA_pol_sigma70_r3"/>
</dbReference>
<dbReference type="PROSITE" id="PS00715">
    <property type="entry name" value="SIGMA70_1"/>
    <property type="match status" value="1"/>
</dbReference>
<accession>A0A918LFS2</accession>
<dbReference type="Pfam" id="PF04545">
    <property type="entry name" value="Sigma70_r4"/>
    <property type="match status" value="1"/>
</dbReference>
<keyword evidence="4 6" id="KW-0238">DNA-binding</keyword>
<keyword evidence="3 6" id="KW-0731">Sigma factor</keyword>
<protein>
    <recommendedName>
        <fullName evidence="6">RNA polymerase sigma factor</fullName>
    </recommendedName>
</protein>
<evidence type="ECO:0000256" key="5">
    <source>
        <dbReference type="ARBA" id="ARBA00023163"/>
    </source>
</evidence>
<reference evidence="9" key="1">
    <citation type="journal article" date="2014" name="Int. J. Syst. Evol. Microbiol.">
        <title>Complete genome sequence of Corynebacterium casei LMG S-19264T (=DSM 44701T), isolated from a smear-ripened cheese.</title>
        <authorList>
            <consortium name="US DOE Joint Genome Institute (JGI-PGF)"/>
            <person name="Walter F."/>
            <person name="Albersmeier A."/>
            <person name="Kalinowski J."/>
            <person name="Ruckert C."/>
        </authorList>
    </citation>
    <scope>NUCLEOTIDE SEQUENCE</scope>
    <source>
        <strain evidence="9">JCM 3276</strain>
    </source>
</reference>
<comment type="similarity">
    <text evidence="1 6">Belongs to the sigma-70 factor family.</text>
</comment>
<feature type="domain" description="RNA polymerase sigma-70" evidence="7">
    <location>
        <begin position="101"/>
        <end position="114"/>
    </location>
</feature>
<dbReference type="CDD" id="cd06171">
    <property type="entry name" value="Sigma70_r4"/>
    <property type="match status" value="1"/>
</dbReference>
<dbReference type="NCBIfam" id="TIGR02937">
    <property type="entry name" value="sigma70-ECF"/>
    <property type="match status" value="1"/>
</dbReference>
<evidence type="ECO:0000256" key="3">
    <source>
        <dbReference type="ARBA" id="ARBA00023082"/>
    </source>
</evidence>
<dbReference type="InterPro" id="IPR007627">
    <property type="entry name" value="RNA_pol_sigma70_r2"/>
</dbReference>
<dbReference type="InterPro" id="IPR009042">
    <property type="entry name" value="RNA_pol_sigma70_r1_2"/>
</dbReference>
<dbReference type="PRINTS" id="PR00046">
    <property type="entry name" value="SIGMA70FCT"/>
</dbReference>
<evidence type="ECO:0000256" key="1">
    <source>
        <dbReference type="ARBA" id="ARBA00007788"/>
    </source>
</evidence>
<dbReference type="RefSeq" id="WP_189212383.1">
    <property type="nucleotide sequence ID" value="NZ_BMRB01000003.1"/>
</dbReference>
<dbReference type="InterPro" id="IPR013324">
    <property type="entry name" value="RNA_pol_sigma_r3/r4-like"/>
</dbReference>
<comment type="caution">
    <text evidence="9">The sequence shown here is derived from an EMBL/GenBank/DDBJ whole genome shotgun (WGS) entry which is preliminary data.</text>
</comment>
<comment type="function">
    <text evidence="6">Sigma factors are initiation factors that promote the attachment of RNA polymerase to specific initiation sites and are then released.</text>
</comment>
<dbReference type="Pfam" id="PF04542">
    <property type="entry name" value="Sigma70_r2"/>
    <property type="match status" value="1"/>
</dbReference>
<dbReference type="Pfam" id="PF00140">
    <property type="entry name" value="Sigma70_r1_2"/>
    <property type="match status" value="1"/>
</dbReference>
<proteinExistence type="inferred from homology"/>
<evidence type="ECO:0000313" key="9">
    <source>
        <dbReference type="EMBL" id="GGS43904.1"/>
    </source>
</evidence>
<keyword evidence="10" id="KW-1185">Reference proteome</keyword>
<reference evidence="9" key="2">
    <citation type="submission" date="2020-09" db="EMBL/GenBank/DDBJ databases">
        <authorList>
            <person name="Sun Q."/>
            <person name="Ohkuma M."/>
        </authorList>
    </citation>
    <scope>NUCLEOTIDE SEQUENCE</scope>
    <source>
        <strain evidence="9">JCM 3276</strain>
    </source>
</reference>
<keyword evidence="2 6" id="KW-0805">Transcription regulation</keyword>
<dbReference type="GO" id="GO:0006352">
    <property type="term" value="P:DNA-templated transcription initiation"/>
    <property type="evidence" value="ECO:0007669"/>
    <property type="project" value="InterPro"/>
</dbReference>
<keyword evidence="5 6" id="KW-0804">Transcription</keyword>
<dbReference type="SUPFAM" id="SSF88659">
    <property type="entry name" value="Sigma3 and sigma4 domains of RNA polymerase sigma factors"/>
    <property type="match status" value="2"/>
</dbReference>
<dbReference type="InterPro" id="IPR007630">
    <property type="entry name" value="RNA_pol_sigma70_r4"/>
</dbReference>
<evidence type="ECO:0000256" key="4">
    <source>
        <dbReference type="ARBA" id="ARBA00023125"/>
    </source>
</evidence>
<dbReference type="Pfam" id="PF04539">
    <property type="entry name" value="Sigma70_r3"/>
    <property type="match status" value="1"/>
</dbReference>
<dbReference type="GO" id="GO:0003677">
    <property type="term" value="F:DNA binding"/>
    <property type="evidence" value="ECO:0007669"/>
    <property type="project" value="UniProtKB-KW"/>
</dbReference>
<evidence type="ECO:0000256" key="2">
    <source>
        <dbReference type="ARBA" id="ARBA00023015"/>
    </source>
</evidence>
<dbReference type="GO" id="GO:0016987">
    <property type="term" value="F:sigma factor activity"/>
    <property type="evidence" value="ECO:0007669"/>
    <property type="project" value="UniProtKB-KW"/>
</dbReference>
<dbReference type="Gene3D" id="1.10.601.10">
    <property type="entry name" value="RNA Polymerase Primary Sigma Factor"/>
    <property type="match status" value="2"/>
</dbReference>
<dbReference type="InterPro" id="IPR013325">
    <property type="entry name" value="RNA_pol_sigma_r2"/>
</dbReference>
<dbReference type="Gene3D" id="1.10.10.10">
    <property type="entry name" value="Winged helix-like DNA-binding domain superfamily/Winged helix DNA-binding domain"/>
    <property type="match status" value="2"/>
</dbReference>
<gene>
    <name evidence="9" type="primary">hrdC</name>
    <name evidence="9" type="ORF">GCM10010171_43840</name>
</gene>
<dbReference type="SUPFAM" id="SSF88946">
    <property type="entry name" value="Sigma2 domain of RNA polymerase sigma factors"/>
    <property type="match status" value="1"/>
</dbReference>
<dbReference type="FunFam" id="1.10.601.10:FF:000001">
    <property type="entry name" value="RNA polymerase sigma factor SigA"/>
    <property type="match status" value="1"/>
</dbReference>
<dbReference type="InterPro" id="IPR000943">
    <property type="entry name" value="RNA_pol_sigma70"/>
</dbReference>
<dbReference type="EMBL" id="BMRB01000003">
    <property type="protein sequence ID" value="GGS43904.1"/>
    <property type="molecule type" value="Genomic_DNA"/>
</dbReference>
<dbReference type="InterPro" id="IPR014284">
    <property type="entry name" value="RNA_pol_sigma-70_dom"/>
</dbReference>
<dbReference type="InterPro" id="IPR050239">
    <property type="entry name" value="Sigma-70_RNA_pol_init_factors"/>
</dbReference>
<evidence type="ECO:0000259" key="8">
    <source>
        <dbReference type="PROSITE" id="PS00716"/>
    </source>
</evidence>
<dbReference type="Proteomes" id="UP000660680">
    <property type="component" value="Unassembled WGS sequence"/>
</dbReference>
<evidence type="ECO:0000259" key="7">
    <source>
        <dbReference type="PROSITE" id="PS00715"/>
    </source>
</evidence>
<name>A0A918LFS2_9PSEU</name>
<dbReference type="AlphaFoldDB" id="A0A918LFS2"/>
<evidence type="ECO:0000256" key="6">
    <source>
        <dbReference type="RuleBase" id="RU362124"/>
    </source>
</evidence>
<dbReference type="PANTHER" id="PTHR30603:SF60">
    <property type="entry name" value="RNA POLYMERASE SIGMA FACTOR RPOD"/>
    <property type="match status" value="1"/>
</dbReference>